<dbReference type="Proteomes" id="UP000567179">
    <property type="component" value="Unassembled WGS sequence"/>
</dbReference>
<feature type="compositionally biased region" description="Basic and acidic residues" evidence="1">
    <location>
        <begin position="309"/>
        <end position="324"/>
    </location>
</feature>
<feature type="compositionally biased region" description="Basic and acidic residues" evidence="1">
    <location>
        <begin position="349"/>
        <end position="359"/>
    </location>
</feature>
<feature type="compositionally biased region" description="Low complexity" evidence="1">
    <location>
        <begin position="539"/>
        <end position="561"/>
    </location>
</feature>
<accession>A0A8H5EY40</accession>
<feature type="compositionally biased region" description="Pro residues" evidence="1">
    <location>
        <begin position="529"/>
        <end position="538"/>
    </location>
</feature>
<organism evidence="2 3">
    <name type="scientific">Psilocybe cf. subviscida</name>
    <dbReference type="NCBI Taxonomy" id="2480587"/>
    <lineage>
        <taxon>Eukaryota</taxon>
        <taxon>Fungi</taxon>
        <taxon>Dikarya</taxon>
        <taxon>Basidiomycota</taxon>
        <taxon>Agaricomycotina</taxon>
        <taxon>Agaricomycetes</taxon>
        <taxon>Agaricomycetidae</taxon>
        <taxon>Agaricales</taxon>
        <taxon>Agaricineae</taxon>
        <taxon>Strophariaceae</taxon>
        <taxon>Psilocybe</taxon>
    </lineage>
</organism>
<feature type="compositionally biased region" description="Pro residues" evidence="1">
    <location>
        <begin position="461"/>
        <end position="482"/>
    </location>
</feature>
<feature type="compositionally biased region" description="Low complexity" evidence="1">
    <location>
        <begin position="424"/>
        <end position="441"/>
    </location>
</feature>
<feature type="compositionally biased region" description="Polar residues" evidence="1">
    <location>
        <begin position="488"/>
        <end position="508"/>
    </location>
</feature>
<dbReference type="OrthoDB" id="3357341at2759"/>
<feature type="compositionally biased region" description="Polar residues" evidence="1">
    <location>
        <begin position="562"/>
        <end position="572"/>
    </location>
</feature>
<keyword evidence="3" id="KW-1185">Reference proteome</keyword>
<sequence>MSLDKNLFTLLFTPHKDNQNVIDLVDPSGTIHYRKQRIPGNEYKIEVYDPTSESLLAIATAPSATTKFKTVELCNPTSTVELKHTGTMSFRWSFKWEEHEFEWKREECFMIRKPDPPVIVAVTKEPAGRLKTTSAQILDYNLNRFDIDDRKGLEIVILTALLTFQDANEAVHSGEAPSPPSNPLSRAATALVGSPMTPTTSERAPAPPPKPAPKTGIDRIAELQALQGEYNEIIVSGEGDVPDYAQYCSKLLEDDAMLFITVKSAEAENVPKVLQVVEETKRIRYKAGLDEEELHQYVLYDVQEAKKGPRRINLDDEPKNKYEPPKNLSVHLSKISMPELQPKGHVRGISKDVRKERKASPSASSRPGPLNQAPKPSTAAPISSTSAPNHRPAQPPVNKLQRPGRTQPTNPPANQQQRLHPHQAHPNQSSPSPSQLNNPPMYAAPPPPLLVNSSRPTSSYAPPPPSYVPPPPSGAPSFPQPHVPQIVPSWNNSGHGMSPTQAPYNGQPHSGYPGTNPAFPPTNWGAQPSAPPPPPLYQPQPLVANPAAASSSGPGKPASTSNTLSQGASNVVQGLMDKLKTSRR</sequence>
<protein>
    <submittedName>
        <fullName evidence="2">Uncharacterized protein</fullName>
    </submittedName>
</protein>
<name>A0A8H5EY40_9AGAR</name>
<feature type="region of interest" description="Disordered" evidence="1">
    <location>
        <begin position="193"/>
        <end position="215"/>
    </location>
</feature>
<dbReference type="EMBL" id="JAACJJ010000042">
    <property type="protein sequence ID" value="KAF5316497.1"/>
    <property type="molecule type" value="Genomic_DNA"/>
</dbReference>
<evidence type="ECO:0000313" key="3">
    <source>
        <dbReference type="Proteomes" id="UP000567179"/>
    </source>
</evidence>
<reference evidence="2 3" key="1">
    <citation type="journal article" date="2020" name="ISME J.">
        <title>Uncovering the hidden diversity of litter-decomposition mechanisms in mushroom-forming fungi.</title>
        <authorList>
            <person name="Floudas D."/>
            <person name="Bentzer J."/>
            <person name="Ahren D."/>
            <person name="Johansson T."/>
            <person name="Persson P."/>
            <person name="Tunlid A."/>
        </authorList>
    </citation>
    <scope>NUCLEOTIDE SEQUENCE [LARGE SCALE GENOMIC DNA]</scope>
    <source>
        <strain evidence="2 3">CBS 101986</strain>
    </source>
</reference>
<evidence type="ECO:0000256" key="1">
    <source>
        <dbReference type="SAM" id="MobiDB-lite"/>
    </source>
</evidence>
<feature type="compositionally biased region" description="Low complexity" evidence="1">
    <location>
        <begin position="406"/>
        <end position="417"/>
    </location>
</feature>
<feature type="region of interest" description="Disordered" evidence="1">
    <location>
        <begin position="309"/>
        <end position="584"/>
    </location>
</feature>
<evidence type="ECO:0000313" key="2">
    <source>
        <dbReference type="EMBL" id="KAF5316497.1"/>
    </source>
</evidence>
<proteinExistence type="predicted"/>
<comment type="caution">
    <text evidence="2">The sequence shown here is derived from an EMBL/GenBank/DDBJ whole genome shotgun (WGS) entry which is preliminary data.</text>
</comment>
<dbReference type="AlphaFoldDB" id="A0A8H5EY40"/>
<feature type="compositionally biased region" description="Low complexity" evidence="1">
    <location>
        <begin position="373"/>
        <end position="388"/>
    </location>
</feature>
<gene>
    <name evidence="2" type="ORF">D9619_006365</name>
</gene>